<evidence type="ECO:0000313" key="2">
    <source>
        <dbReference type="EMBL" id="CUH77440.1"/>
    </source>
</evidence>
<dbReference type="SUPFAM" id="SSF50952">
    <property type="entry name" value="Soluble quinoprotein glucose dehydrogenase"/>
    <property type="match status" value="1"/>
</dbReference>
<dbReference type="InterPro" id="IPR011042">
    <property type="entry name" value="6-blade_b-propeller_TolB-like"/>
</dbReference>
<dbReference type="PANTHER" id="PTHR19328">
    <property type="entry name" value="HEDGEHOG-INTERACTING PROTEIN"/>
    <property type="match status" value="1"/>
</dbReference>
<evidence type="ECO:0000313" key="3">
    <source>
        <dbReference type="Proteomes" id="UP000054935"/>
    </source>
</evidence>
<dbReference type="RefSeq" id="WP_058246973.1">
    <property type="nucleotide sequence ID" value="NZ_CYSE01000002.1"/>
</dbReference>
<gene>
    <name evidence="2" type="primary">yliI_1</name>
    <name evidence="2" type="ORF">TRN7648_01477</name>
</gene>
<feature type="domain" description="Glucose/Sorbosone dehydrogenase" evidence="1">
    <location>
        <begin position="39"/>
        <end position="354"/>
    </location>
</feature>
<dbReference type="InterPro" id="IPR012938">
    <property type="entry name" value="Glc/Sorbosone_DH"/>
</dbReference>
<dbReference type="GO" id="GO:0016491">
    <property type="term" value="F:oxidoreductase activity"/>
    <property type="evidence" value="ECO:0007669"/>
    <property type="project" value="UniProtKB-KW"/>
</dbReference>
<accession>A0A0P1G6T1</accession>
<dbReference type="AlphaFoldDB" id="A0A0P1G6T1"/>
<reference evidence="2 3" key="1">
    <citation type="submission" date="2015-09" db="EMBL/GenBank/DDBJ databases">
        <authorList>
            <consortium name="Swine Surveillance"/>
        </authorList>
    </citation>
    <scope>NUCLEOTIDE SEQUENCE [LARGE SCALE GENOMIC DNA]</scope>
    <source>
        <strain evidence="2 3">CECT 7648</strain>
    </source>
</reference>
<evidence type="ECO:0000259" key="1">
    <source>
        <dbReference type="Pfam" id="PF07995"/>
    </source>
</evidence>
<dbReference type="PANTHER" id="PTHR19328:SF75">
    <property type="entry name" value="ALDOSE SUGAR DEHYDROGENASE YLII"/>
    <property type="match status" value="1"/>
</dbReference>
<proteinExistence type="predicted"/>
<keyword evidence="2" id="KW-0560">Oxidoreductase</keyword>
<dbReference type="InterPro" id="IPR011041">
    <property type="entry name" value="Quinoprot_gluc/sorb_DH_b-prop"/>
</dbReference>
<organism evidence="2 3">
    <name type="scientific">Tropicibacter naphthalenivorans</name>
    <dbReference type="NCBI Taxonomy" id="441103"/>
    <lineage>
        <taxon>Bacteria</taxon>
        <taxon>Pseudomonadati</taxon>
        <taxon>Pseudomonadota</taxon>
        <taxon>Alphaproteobacteria</taxon>
        <taxon>Rhodobacterales</taxon>
        <taxon>Roseobacteraceae</taxon>
        <taxon>Tropicibacter</taxon>
    </lineage>
</organism>
<protein>
    <submittedName>
        <fullName evidence="2">Soluble aldose sugar dehydrogenase YliI</fullName>
        <ecNumber evidence="2">1.1.5.-</ecNumber>
    </submittedName>
</protein>
<dbReference type="Gene3D" id="2.120.10.30">
    <property type="entry name" value="TolB, C-terminal domain"/>
    <property type="match status" value="1"/>
</dbReference>
<dbReference type="EMBL" id="CYSE01000002">
    <property type="protein sequence ID" value="CUH77440.1"/>
    <property type="molecule type" value="Genomic_DNA"/>
</dbReference>
<dbReference type="EC" id="1.1.5.-" evidence="2"/>
<name>A0A0P1G6T1_9RHOB</name>
<dbReference type="Pfam" id="PF07995">
    <property type="entry name" value="GSDH"/>
    <property type="match status" value="1"/>
</dbReference>
<keyword evidence="3" id="KW-1185">Reference proteome</keyword>
<dbReference type="STRING" id="441103.TRN7648_01477"/>
<dbReference type="Proteomes" id="UP000054935">
    <property type="component" value="Unassembled WGS sequence"/>
</dbReference>
<sequence>MRHSIFTIIAPVVLAFPAVAETIESSIGPLEISAQVEGLQTPWAFDFLPGGAILITEREGRLWIAENGQKTEVSGLPKIKVDGQGGLLDVMVPRDFAETREVFFTYAKSQWIRGSGTAVYRATLSEDGTRLTNGETIFEIKRGTGGGYHFGSRLVEARDGTLFVTIGDRGNGDLAQDLSMHNGSVVRITRDGEAPGDNPFVGGDGLAEIYSYGHRNPQGAALDPSGQLWVAEHGAQGGDEVNRIEAGVNYGWPVISYGVNYNGTKIGEGTAKDGMAQPVHYWDPSIAPSGMAFYDGDLLGDWRGDAFVGSLKFDYISRLSGDPLTEVEQIKGEATARVRDVAQGPDGALWFLSVLNDALYRIAPQ</sequence>